<keyword evidence="4 9" id="KW-0449">Lipoprotein</keyword>
<dbReference type="OrthoDB" id="9779128at2"/>
<reference evidence="10" key="1">
    <citation type="submission" date="2010-12" db="EMBL/GenBank/DDBJ databases">
        <title>Complete sequence of Desulfovibrio aespoeensis Aspo-2.</title>
        <authorList>
            <consortium name="US DOE Joint Genome Institute"/>
            <person name="Lucas S."/>
            <person name="Copeland A."/>
            <person name="Lapidus A."/>
            <person name="Cheng J.-F."/>
            <person name="Goodwin L."/>
            <person name="Pitluck S."/>
            <person name="Chertkov O."/>
            <person name="Misra M."/>
            <person name="Detter J.C."/>
            <person name="Han C."/>
            <person name="Tapia R."/>
            <person name="Land M."/>
            <person name="Hauser L."/>
            <person name="Kyrpides N."/>
            <person name="Ivanova N."/>
            <person name="Ovchinnikova G."/>
            <person name="Pedersen K."/>
            <person name="Jagevall S."/>
            <person name="Hazen T."/>
            <person name="Woyke T."/>
        </authorList>
    </citation>
    <scope>NUCLEOTIDE SEQUENCE [LARGE SCALE GENOMIC DNA]</scope>
    <source>
        <strain evidence="10">ATCC 700646 / DSM 10631 / Aspo-2</strain>
    </source>
</reference>
<dbReference type="PANTHER" id="PTHR34183:SF1">
    <property type="entry name" value="ENDOLYTIC PEPTIDOGLYCAN TRANSGLYCOSYLASE RLPA"/>
    <property type="match status" value="1"/>
</dbReference>
<dbReference type="HAMAP" id="MF_02071">
    <property type="entry name" value="RlpA"/>
    <property type="match status" value="1"/>
</dbReference>
<dbReference type="GO" id="GO:0071555">
    <property type="term" value="P:cell wall organization"/>
    <property type="evidence" value="ECO:0007669"/>
    <property type="project" value="UniProtKB-KW"/>
</dbReference>
<evidence type="ECO:0000256" key="2">
    <source>
        <dbReference type="ARBA" id="ARBA00023239"/>
    </source>
</evidence>
<dbReference type="Proteomes" id="UP000002191">
    <property type="component" value="Chromosome"/>
</dbReference>
<sequence precursor="true">MRCIRALSVGLVLLAVAGCASLNPFPSHIYSTPPSSRDTPGPVTHDPKTNPYTVLGQTYYPLTSAQGYDEVGDASWYGEDFHGKKTANGQIYNMHGISAAHKTLPLGTRVRVTNLENGRNVTLVINDRGPFVRGRIIDLSHGAARQVGSVERGVVRVRVTALDSPPVEPTRYATSAIKYYHVRVGAFAIRSNAVRVYDQLVASGYGEARVSTVESNGMTLHVVQAGSFVSRDKAEQVLARLKPSFPASYIAS</sequence>
<comment type="subcellular location">
    <subcellularLocation>
        <location evidence="4">Cell membrane</location>
        <topology evidence="4">Lipid-anchor</topology>
    </subcellularLocation>
</comment>
<accession>E6VT28</accession>
<dbReference type="PROSITE" id="PS51257">
    <property type="entry name" value="PROKAR_LIPOPROTEIN"/>
    <property type="match status" value="1"/>
</dbReference>
<keyword evidence="4" id="KW-0472">Membrane</keyword>
<feature type="chain" id="PRO_5009991356" description="Probable endolytic peptidoglycan transglycosylase RlpA" evidence="7">
    <location>
        <begin position="23"/>
        <end position="252"/>
    </location>
</feature>
<dbReference type="STRING" id="643562.Daes_1062"/>
<dbReference type="Pfam" id="PF03330">
    <property type="entry name" value="DPBB_1"/>
    <property type="match status" value="1"/>
</dbReference>
<keyword evidence="4" id="KW-1003">Cell membrane</keyword>
<dbReference type="HOGENOM" id="CLU_042923_3_4_7"/>
<evidence type="ECO:0000256" key="7">
    <source>
        <dbReference type="SAM" id="SignalP"/>
    </source>
</evidence>
<dbReference type="Gene3D" id="2.40.40.10">
    <property type="entry name" value="RlpA-like domain"/>
    <property type="match status" value="1"/>
</dbReference>
<dbReference type="GO" id="GO:0042834">
    <property type="term" value="F:peptidoglycan binding"/>
    <property type="evidence" value="ECO:0007669"/>
    <property type="project" value="InterPro"/>
</dbReference>
<evidence type="ECO:0000313" key="10">
    <source>
        <dbReference type="Proteomes" id="UP000002191"/>
    </source>
</evidence>
<organism evidence="9 10">
    <name type="scientific">Pseudodesulfovibrio aespoeensis (strain ATCC 700646 / DSM 10631 / Aspo-2)</name>
    <name type="common">Desulfovibrio aespoeensis</name>
    <dbReference type="NCBI Taxonomy" id="643562"/>
    <lineage>
        <taxon>Bacteria</taxon>
        <taxon>Pseudomonadati</taxon>
        <taxon>Thermodesulfobacteriota</taxon>
        <taxon>Desulfovibrionia</taxon>
        <taxon>Desulfovibrionales</taxon>
        <taxon>Desulfovibrionaceae</taxon>
    </lineage>
</organism>
<dbReference type="InterPro" id="IPR007730">
    <property type="entry name" value="SPOR-like_dom"/>
</dbReference>
<keyword evidence="1 7" id="KW-0732">Signal</keyword>
<gene>
    <name evidence="4" type="primary">rlpA</name>
    <name evidence="9" type="ordered locus">Daes_1062</name>
</gene>
<dbReference type="AlphaFoldDB" id="E6VT28"/>
<dbReference type="InterPro" id="IPR009009">
    <property type="entry name" value="RlpA-like_DPBB"/>
</dbReference>
<evidence type="ECO:0000256" key="4">
    <source>
        <dbReference type="HAMAP-Rule" id="MF_02071"/>
    </source>
</evidence>
<evidence type="ECO:0000256" key="1">
    <source>
        <dbReference type="ARBA" id="ARBA00022729"/>
    </source>
</evidence>
<dbReference type="PANTHER" id="PTHR34183">
    <property type="entry name" value="ENDOLYTIC PEPTIDOGLYCAN TRANSGLYCOSYLASE RLPA"/>
    <property type="match status" value="1"/>
</dbReference>
<feature type="domain" description="SPOR" evidence="8">
    <location>
        <begin position="174"/>
        <end position="252"/>
    </location>
</feature>
<dbReference type="NCBIfam" id="TIGR00413">
    <property type="entry name" value="rlpA"/>
    <property type="match status" value="1"/>
</dbReference>
<protein>
    <recommendedName>
        <fullName evidence="4">Probable endolytic peptidoglycan transglycosylase RlpA</fullName>
        <ecNumber evidence="4">4.2.2.-</ecNumber>
    </recommendedName>
</protein>
<comment type="similarity">
    <text evidence="4 5">Belongs to the RlpA family.</text>
</comment>
<dbReference type="EMBL" id="CP002431">
    <property type="protein sequence ID" value="ADU62078.1"/>
    <property type="molecule type" value="Genomic_DNA"/>
</dbReference>
<evidence type="ECO:0000256" key="6">
    <source>
        <dbReference type="SAM" id="MobiDB-lite"/>
    </source>
</evidence>
<dbReference type="GO" id="GO:0005886">
    <property type="term" value="C:plasma membrane"/>
    <property type="evidence" value="ECO:0007669"/>
    <property type="project" value="UniProtKB-SubCell"/>
</dbReference>
<dbReference type="KEGG" id="das:Daes_1062"/>
<dbReference type="SUPFAM" id="SSF110997">
    <property type="entry name" value="Sporulation related repeat"/>
    <property type="match status" value="1"/>
</dbReference>
<dbReference type="InterPro" id="IPR012997">
    <property type="entry name" value="RplA"/>
</dbReference>
<evidence type="ECO:0000313" key="9">
    <source>
        <dbReference type="EMBL" id="ADU62078.1"/>
    </source>
</evidence>
<dbReference type="GO" id="GO:0008932">
    <property type="term" value="F:lytic endotransglycosylase activity"/>
    <property type="evidence" value="ECO:0007669"/>
    <property type="project" value="UniProtKB-UniRule"/>
</dbReference>
<keyword evidence="4" id="KW-0564">Palmitate</keyword>
<dbReference type="InterPro" id="IPR036680">
    <property type="entry name" value="SPOR-like_sf"/>
</dbReference>
<comment type="function">
    <text evidence="4">Lytic transglycosylase with a strong preference for naked glycan strands that lack stem peptides.</text>
</comment>
<dbReference type="InterPro" id="IPR034718">
    <property type="entry name" value="RlpA"/>
</dbReference>
<dbReference type="GO" id="GO:0000270">
    <property type="term" value="P:peptidoglycan metabolic process"/>
    <property type="evidence" value="ECO:0007669"/>
    <property type="project" value="UniProtKB-UniRule"/>
</dbReference>
<feature type="signal peptide" evidence="7">
    <location>
        <begin position="1"/>
        <end position="22"/>
    </location>
</feature>
<evidence type="ECO:0000259" key="8">
    <source>
        <dbReference type="PROSITE" id="PS51724"/>
    </source>
</evidence>
<keyword evidence="10" id="KW-1185">Reference proteome</keyword>
<keyword evidence="2 4" id="KW-0456">Lyase</keyword>
<dbReference type="CDD" id="cd22268">
    <property type="entry name" value="DPBB_RlpA-like"/>
    <property type="match status" value="1"/>
</dbReference>
<dbReference type="SUPFAM" id="SSF50685">
    <property type="entry name" value="Barwin-like endoglucanases"/>
    <property type="match status" value="1"/>
</dbReference>
<dbReference type="RefSeq" id="WP_013514009.1">
    <property type="nucleotide sequence ID" value="NC_014844.1"/>
</dbReference>
<keyword evidence="3 4" id="KW-0961">Cell wall biogenesis/degradation</keyword>
<name>E6VT28_PSEA9</name>
<dbReference type="Gene3D" id="3.30.70.1070">
    <property type="entry name" value="Sporulation related repeat"/>
    <property type="match status" value="1"/>
</dbReference>
<evidence type="ECO:0000256" key="3">
    <source>
        <dbReference type="ARBA" id="ARBA00023316"/>
    </source>
</evidence>
<dbReference type="PROSITE" id="PS51724">
    <property type="entry name" value="SPOR"/>
    <property type="match status" value="1"/>
</dbReference>
<dbReference type="Pfam" id="PF05036">
    <property type="entry name" value="SPOR"/>
    <property type="match status" value="1"/>
</dbReference>
<reference evidence="9 10" key="2">
    <citation type="journal article" date="2014" name="Genome Announc.">
        <title>Complete Genome Sequence of the Subsurface, Mesophilic Sulfate-Reducing Bacterium Desulfovibrio aespoeensis Aspo-2.</title>
        <authorList>
            <person name="Pedersen K."/>
            <person name="Bengtsson A."/>
            <person name="Edlund J."/>
            <person name="Rabe L."/>
            <person name="Hazen T."/>
            <person name="Chakraborty R."/>
            <person name="Goodwin L."/>
            <person name="Shapiro N."/>
        </authorList>
    </citation>
    <scope>NUCLEOTIDE SEQUENCE [LARGE SCALE GENOMIC DNA]</scope>
    <source>
        <strain evidence="10">ATCC 700646 / DSM 10631 / Aspo-2</strain>
    </source>
</reference>
<proteinExistence type="inferred from homology"/>
<feature type="region of interest" description="Disordered" evidence="6">
    <location>
        <begin position="31"/>
        <end position="50"/>
    </location>
</feature>
<dbReference type="EC" id="4.2.2.-" evidence="4"/>
<dbReference type="InterPro" id="IPR036908">
    <property type="entry name" value="RlpA-like_sf"/>
</dbReference>
<evidence type="ECO:0000256" key="5">
    <source>
        <dbReference type="RuleBase" id="RU003495"/>
    </source>
</evidence>
<dbReference type="eggNOG" id="COG0797">
    <property type="taxonomic scope" value="Bacteria"/>
</dbReference>